<keyword evidence="1" id="KW-0812">Transmembrane</keyword>
<sequence>MKTLLAAMLVAGVISGCIAGAFSMASYVGEPFYELALMFAVVFMFAVSVIMALLAFAAFRIGRAFAVRSRAGDSWAVIIGFTSAVVVGVLAVGTAALALDLFSPENYLWPTVSALGGTLCAGALTLLLRNEPRAITLPRV</sequence>
<dbReference type="EMBL" id="BMGB01000001">
    <property type="protein sequence ID" value="GGB09248.1"/>
    <property type="molecule type" value="Genomic_DNA"/>
</dbReference>
<proteinExistence type="predicted"/>
<evidence type="ECO:0000313" key="3">
    <source>
        <dbReference type="Proteomes" id="UP000606922"/>
    </source>
</evidence>
<dbReference type="Proteomes" id="UP000606922">
    <property type="component" value="Unassembled WGS sequence"/>
</dbReference>
<keyword evidence="1" id="KW-0472">Membrane</keyword>
<comment type="caution">
    <text evidence="2">The sequence shown here is derived from an EMBL/GenBank/DDBJ whole genome shotgun (WGS) entry which is preliminary data.</text>
</comment>
<organism evidence="2 3">
    <name type="scientific">Conyzicola nivalis</name>
    <dbReference type="NCBI Taxonomy" id="1477021"/>
    <lineage>
        <taxon>Bacteria</taxon>
        <taxon>Bacillati</taxon>
        <taxon>Actinomycetota</taxon>
        <taxon>Actinomycetes</taxon>
        <taxon>Micrococcales</taxon>
        <taxon>Microbacteriaceae</taxon>
        <taxon>Conyzicola</taxon>
    </lineage>
</organism>
<keyword evidence="3" id="KW-1185">Reference proteome</keyword>
<name>A0A916SP65_9MICO</name>
<keyword evidence="1" id="KW-1133">Transmembrane helix</keyword>
<reference evidence="2" key="2">
    <citation type="submission" date="2020-09" db="EMBL/GenBank/DDBJ databases">
        <authorList>
            <person name="Sun Q."/>
            <person name="Zhou Y."/>
        </authorList>
    </citation>
    <scope>NUCLEOTIDE SEQUENCE</scope>
    <source>
        <strain evidence="2">CGMCC 1.12813</strain>
    </source>
</reference>
<evidence type="ECO:0000256" key="1">
    <source>
        <dbReference type="SAM" id="Phobius"/>
    </source>
</evidence>
<dbReference type="PROSITE" id="PS51257">
    <property type="entry name" value="PROKAR_LIPOPROTEIN"/>
    <property type="match status" value="1"/>
</dbReference>
<feature type="transmembrane region" description="Helical" evidence="1">
    <location>
        <begin position="107"/>
        <end position="128"/>
    </location>
</feature>
<dbReference type="RefSeq" id="WP_188510892.1">
    <property type="nucleotide sequence ID" value="NZ_BMGB01000001.1"/>
</dbReference>
<feature type="transmembrane region" description="Helical" evidence="1">
    <location>
        <begin position="35"/>
        <end position="62"/>
    </location>
</feature>
<dbReference type="AlphaFoldDB" id="A0A916SP65"/>
<feature type="transmembrane region" description="Helical" evidence="1">
    <location>
        <begin position="74"/>
        <end position="101"/>
    </location>
</feature>
<evidence type="ECO:0000313" key="2">
    <source>
        <dbReference type="EMBL" id="GGB09248.1"/>
    </source>
</evidence>
<accession>A0A916SP65</accession>
<protein>
    <submittedName>
        <fullName evidence="2">Uncharacterized protein</fullName>
    </submittedName>
</protein>
<reference evidence="2" key="1">
    <citation type="journal article" date="2014" name="Int. J. Syst. Evol. Microbiol.">
        <title>Complete genome sequence of Corynebacterium casei LMG S-19264T (=DSM 44701T), isolated from a smear-ripened cheese.</title>
        <authorList>
            <consortium name="US DOE Joint Genome Institute (JGI-PGF)"/>
            <person name="Walter F."/>
            <person name="Albersmeier A."/>
            <person name="Kalinowski J."/>
            <person name="Ruckert C."/>
        </authorList>
    </citation>
    <scope>NUCLEOTIDE SEQUENCE</scope>
    <source>
        <strain evidence="2">CGMCC 1.12813</strain>
    </source>
</reference>
<gene>
    <name evidence="2" type="ORF">GCM10010979_24770</name>
</gene>